<dbReference type="GO" id="GO:0006633">
    <property type="term" value="P:fatty acid biosynthetic process"/>
    <property type="evidence" value="ECO:0007669"/>
    <property type="project" value="InterPro"/>
</dbReference>
<proteinExistence type="predicted"/>
<feature type="domain" description="Malonyl-CoA decarboxylase C-terminal" evidence="1">
    <location>
        <begin position="183"/>
        <end position="440"/>
    </location>
</feature>
<dbReference type="InterPro" id="IPR038917">
    <property type="entry name" value="Malonyl_CoA_deC"/>
</dbReference>
<dbReference type="AlphaFoldDB" id="A0A1Y6C9E6"/>
<name>A0A1Y6C9E6_9PROT</name>
<feature type="domain" description="Malonyl-CoA decarboxylase N-terminal" evidence="2">
    <location>
        <begin position="93"/>
        <end position="180"/>
    </location>
</feature>
<dbReference type="STRING" id="560819.SAMN05428998_115103"/>
<dbReference type="PANTHER" id="PTHR28641:SF1">
    <property type="entry name" value="MALONYL-COA DECARBOXYLASE, MITOCHONDRIAL"/>
    <property type="match status" value="1"/>
</dbReference>
<dbReference type="PANTHER" id="PTHR28641">
    <property type="match status" value="1"/>
</dbReference>
<evidence type="ECO:0000259" key="1">
    <source>
        <dbReference type="Pfam" id="PF05292"/>
    </source>
</evidence>
<evidence type="ECO:0000313" key="3">
    <source>
        <dbReference type="EMBL" id="SMF44008.1"/>
    </source>
</evidence>
<evidence type="ECO:0000313" key="4">
    <source>
        <dbReference type="Proteomes" id="UP000192917"/>
    </source>
</evidence>
<keyword evidence="4" id="KW-1185">Reference proteome</keyword>
<dbReference type="InterPro" id="IPR007956">
    <property type="entry name" value="Malonyl_CoA_deC_C"/>
</dbReference>
<evidence type="ECO:0000259" key="2">
    <source>
        <dbReference type="Pfam" id="PF17408"/>
    </source>
</evidence>
<sequence>MAEAVQQSFFDRALTNLSGAWRDVAVSAARSVGLTLEEPGADPEALRTMMRDCLEARGGEVSARARAAELGQTYLRLDPAGRNLFLRLLAEDFAADRRAIDRAVAGLAEAGDEPARRRAEQGLRRALVPPRVKLLTQFNGLPEGVKFLADLRADLLATLGDDPALKALDDDLYELLSSWFDTGFLDLEPIDWNSSAALLEKLIAYEAVHEIRDFDDLRNRLDSDRRCYALFHPRMPNEPLAFVEVALVRGLAGSIQALLDEEAPQDDPGSADTAIFYSISNTQKGLKGISFGEYLIKMVVAQLEAAMPHIKSFATLSPVPGFRRWLAGLSTEALDGLLSVEERGGIRALGGSDSTPESLSALLGRADWMRDPVIARALEEPLLRIMAKYFTVKRDDGQPIDPVARFHLRNGARLERINWLADVSPKGLKQAAGMMVNYRYVPDELERNHEAYISKGSVAMSAELRSLVRKSRDGGSTLRRLGLGTGR</sequence>
<gene>
    <name evidence="3" type="ORF">SAMN05428998_115103</name>
</gene>
<dbReference type="Proteomes" id="UP000192917">
    <property type="component" value="Unassembled WGS sequence"/>
</dbReference>
<dbReference type="Gene3D" id="1.20.140.90">
    <property type="entry name" value="Malonyl-CoA decarboxylase, oligemerization domain"/>
    <property type="match status" value="1"/>
</dbReference>
<organism evidence="3 4">
    <name type="scientific">Tistlia consotensis USBA 355</name>
    <dbReference type="NCBI Taxonomy" id="560819"/>
    <lineage>
        <taxon>Bacteria</taxon>
        <taxon>Pseudomonadati</taxon>
        <taxon>Pseudomonadota</taxon>
        <taxon>Alphaproteobacteria</taxon>
        <taxon>Rhodospirillales</taxon>
        <taxon>Rhodovibrionaceae</taxon>
        <taxon>Tistlia</taxon>
    </lineage>
</organism>
<dbReference type="InterPro" id="IPR038351">
    <property type="entry name" value="MCD_N_sf"/>
</dbReference>
<dbReference type="GO" id="GO:0050080">
    <property type="term" value="F:malonyl-CoA decarboxylase activity"/>
    <property type="evidence" value="ECO:0007669"/>
    <property type="project" value="InterPro"/>
</dbReference>
<dbReference type="InterPro" id="IPR035372">
    <property type="entry name" value="MCD_N"/>
</dbReference>
<dbReference type="EMBL" id="FWZX01000015">
    <property type="protein sequence ID" value="SMF44008.1"/>
    <property type="molecule type" value="Genomic_DNA"/>
</dbReference>
<accession>A0A1Y6C9E6</accession>
<protein>
    <submittedName>
        <fullName evidence="3">Malonyl-CoA decarboxylase</fullName>
    </submittedName>
</protein>
<dbReference type="Gene3D" id="3.40.630.150">
    <property type="entry name" value="Malonyl-CoA decarboxylase, catalytic domain"/>
    <property type="match status" value="1"/>
</dbReference>
<dbReference type="Pfam" id="PF05292">
    <property type="entry name" value="MCD"/>
    <property type="match status" value="1"/>
</dbReference>
<dbReference type="RefSeq" id="WP_085124063.1">
    <property type="nucleotide sequence ID" value="NZ_FWZX01000015.1"/>
</dbReference>
<dbReference type="InterPro" id="IPR042303">
    <property type="entry name" value="Malonyl_CoA_deC_C_sf"/>
</dbReference>
<dbReference type="Pfam" id="PF17408">
    <property type="entry name" value="MCD_N"/>
    <property type="match status" value="1"/>
</dbReference>
<reference evidence="3 4" key="1">
    <citation type="submission" date="2017-04" db="EMBL/GenBank/DDBJ databases">
        <authorList>
            <person name="Afonso C.L."/>
            <person name="Miller P.J."/>
            <person name="Scott M.A."/>
            <person name="Spackman E."/>
            <person name="Goraichik I."/>
            <person name="Dimitrov K.M."/>
            <person name="Suarez D.L."/>
            <person name="Swayne D.E."/>
        </authorList>
    </citation>
    <scope>NUCLEOTIDE SEQUENCE [LARGE SCALE GENOMIC DNA]</scope>
    <source>
        <strain evidence="3 4">USBA 355</strain>
    </source>
</reference>